<name>A0A7M5WWS4_9CNID</name>
<organism evidence="1 2">
    <name type="scientific">Clytia hemisphaerica</name>
    <dbReference type="NCBI Taxonomy" id="252671"/>
    <lineage>
        <taxon>Eukaryota</taxon>
        <taxon>Metazoa</taxon>
        <taxon>Cnidaria</taxon>
        <taxon>Hydrozoa</taxon>
        <taxon>Hydroidolina</taxon>
        <taxon>Leptothecata</taxon>
        <taxon>Obeliida</taxon>
        <taxon>Clytiidae</taxon>
        <taxon>Clytia</taxon>
    </lineage>
</organism>
<dbReference type="EnsemblMetazoa" id="CLYHEMT013891.1">
    <property type="protein sequence ID" value="CLYHEMP013891.1"/>
    <property type="gene ID" value="CLYHEMG013891"/>
</dbReference>
<evidence type="ECO:0000313" key="1">
    <source>
        <dbReference type="EnsemblMetazoa" id="CLYHEMP013891.1"/>
    </source>
</evidence>
<dbReference type="Proteomes" id="UP000594262">
    <property type="component" value="Unplaced"/>
</dbReference>
<protein>
    <submittedName>
        <fullName evidence="1">Uncharacterized protein</fullName>
    </submittedName>
</protein>
<dbReference type="AlphaFoldDB" id="A0A7M5WWS4"/>
<reference evidence="1" key="1">
    <citation type="submission" date="2021-01" db="UniProtKB">
        <authorList>
            <consortium name="EnsemblMetazoa"/>
        </authorList>
    </citation>
    <scope>IDENTIFICATION</scope>
</reference>
<evidence type="ECO:0000313" key="2">
    <source>
        <dbReference type="Proteomes" id="UP000594262"/>
    </source>
</evidence>
<sequence length="398" mass="46101">KQAKIRYQLLLDLLAPPPQARGGGSSHDEDMEKLQMIMIELPSWYPHYLDHSAPYCPVHNRWFLILKSARNKETGEQHIMIRTGTLKHLFGAPAKTLVKATFQDTEDNLLELAFPTFQRLEHAQLSKTKEYGHLLVLMVLTGSSEFVVDLLLYDDEARLTHLKHLAFGSAAPTSVEYDDKSFSFDFNADRFFIQQDKFGLEILYGYLFTGDQFLTENVKLENGERLESHIMHHSDSKFIVIIGSDQDTTKSIKFFHINHSNEVIYTKTVISNYPLLIFENLIHVLDKQFIFGSHLEFTNHSLSKDKVYLYDLQTRKEHILHDCKSENSGLTFNWDLTEVAFVARHKSKMKLQIVRLPSFFTEDTLVNKARFVCLKSFTESYLRQQNLPKNLSQYLGLS</sequence>
<proteinExistence type="predicted"/>
<accession>A0A7M5WWS4</accession>
<keyword evidence="2" id="KW-1185">Reference proteome</keyword>